<dbReference type="RefSeq" id="XP_011401994.1">
    <property type="nucleotide sequence ID" value="XM_011403692.1"/>
</dbReference>
<reference evidence="3" key="4">
    <citation type="submission" date="2018-11" db="EMBL/GenBank/DDBJ databases">
        <title>Characterization of plant carbon substrate utilization by Auxenochlorella protothecoides.</title>
        <authorList>
            <person name="Vogler B.W."/>
            <person name="Starkenburg S.R."/>
            <person name="Sudasinghe N."/>
            <person name="Schambach J.Y."/>
            <person name="Rollin J.A."/>
            <person name="Pattathil S."/>
            <person name="Barry A.N."/>
        </authorList>
    </citation>
    <scope>NUCLEOTIDE SEQUENCE [LARGE SCALE GENOMIC DNA]</scope>
    <source>
        <strain evidence="3">UTEX 25</strain>
    </source>
</reference>
<reference evidence="5" key="2">
    <citation type="journal article" date="2018" name="Algal Res.">
        <title>Characterization of plant carbon substrate utilization by Auxenochlorella protothecoides.</title>
        <authorList>
            <person name="Vogler B.W."/>
            <person name="Starkenburg S.R."/>
            <person name="Sudasinghe N."/>
            <person name="Schambach J.Y."/>
            <person name="Rollin J.A."/>
            <person name="Pattathil S."/>
            <person name="Barry A.N."/>
        </authorList>
    </citation>
    <scope>NUCLEOTIDE SEQUENCE [LARGE SCALE GENOMIC DNA]</scope>
    <source>
        <strain evidence="5">UTEX 25</strain>
    </source>
</reference>
<keyword evidence="1" id="KW-0472">Membrane</keyword>
<protein>
    <submittedName>
        <fullName evidence="2">Uncharacterized protein</fullName>
    </submittedName>
</protein>
<dbReference type="GeneID" id="23615500"/>
<keyword evidence="4" id="KW-1185">Reference proteome</keyword>
<evidence type="ECO:0000256" key="1">
    <source>
        <dbReference type="SAM" id="Phobius"/>
    </source>
</evidence>
<proteinExistence type="predicted"/>
<dbReference type="EMBL" id="QOKY01000126">
    <property type="protein sequence ID" value="RMZ57571.1"/>
    <property type="molecule type" value="Genomic_DNA"/>
</dbReference>
<evidence type="ECO:0000313" key="4">
    <source>
        <dbReference type="Proteomes" id="UP000028924"/>
    </source>
</evidence>
<keyword evidence="1" id="KW-0812">Transmembrane</keyword>
<sequence length="98" mass="11114">MGLDEEAAQLSKGGGAFILEWFTSIFYGDSQSAHATNKILQELLVFYVLVAVGFGALILMWRSNIRLKALKRKVARAVREQRGRRFEPQDAARMYGMF</sequence>
<name>A0A087ST91_AUXPR</name>
<keyword evidence="1" id="KW-1133">Transmembrane helix</keyword>
<evidence type="ECO:0000313" key="5">
    <source>
        <dbReference type="Proteomes" id="UP000279271"/>
    </source>
</evidence>
<reference evidence="2 4" key="1">
    <citation type="journal article" date="2014" name="BMC Genomics">
        <title>Oil accumulation mechanisms of the oleaginous microalga Chlorella protothecoides revealed through its genome, transcriptomes, and proteomes.</title>
        <authorList>
            <person name="Gao C."/>
            <person name="Wang Y."/>
            <person name="Shen Y."/>
            <person name="Yan D."/>
            <person name="He X."/>
            <person name="Dai J."/>
            <person name="Wu Q."/>
        </authorList>
    </citation>
    <scope>NUCLEOTIDE SEQUENCE [LARGE SCALE GENOMIC DNA]</scope>
    <source>
        <strain evidence="2 4">0710</strain>
    </source>
</reference>
<reference evidence="3" key="3">
    <citation type="submission" date="2018-10" db="EMBL/GenBank/DDBJ databases">
        <authorList>
            <person name="Hovde B."/>
            <person name="Zhang X."/>
        </authorList>
    </citation>
    <scope>NUCLEOTIDE SEQUENCE [LARGE SCALE GENOMIC DNA]</scope>
    <source>
        <strain evidence="3">UTEX 25</strain>
    </source>
</reference>
<dbReference type="KEGG" id="apro:F751_4109"/>
<dbReference type="EMBL" id="KL662184">
    <property type="protein sequence ID" value="KFM28945.1"/>
    <property type="molecule type" value="Genomic_DNA"/>
</dbReference>
<dbReference type="Proteomes" id="UP000028924">
    <property type="component" value="Unassembled WGS sequence"/>
</dbReference>
<evidence type="ECO:0000313" key="2">
    <source>
        <dbReference type="EMBL" id="KFM28945.1"/>
    </source>
</evidence>
<evidence type="ECO:0000313" key="3">
    <source>
        <dbReference type="EMBL" id="RMZ57571.1"/>
    </source>
</evidence>
<accession>A0A087ST91</accession>
<organism evidence="2 4">
    <name type="scientific">Auxenochlorella protothecoides</name>
    <name type="common">Green microalga</name>
    <name type="synonym">Chlorella protothecoides</name>
    <dbReference type="NCBI Taxonomy" id="3075"/>
    <lineage>
        <taxon>Eukaryota</taxon>
        <taxon>Viridiplantae</taxon>
        <taxon>Chlorophyta</taxon>
        <taxon>core chlorophytes</taxon>
        <taxon>Trebouxiophyceae</taxon>
        <taxon>Chlorellales</taxon>
        <taxon>Chlorellaceae</taxon>
        <taxon>Auxenochlorella</taxon>
    </lineage>
</organism>
<gene>
    <name evidence="3" type="ORF">APUTEX25_001771</name>
    <name evidence="2" type="ORF">F751_4109</name>
</gene>
<dbReference type="OrthoDB" id="506564at2759"/>
<dbReference type="AlphaFoldDB" id="A0A087ST91"/>
<dbReference type="Proteomes" id="UP000279271">
    <property type="component" value="Unassembled WGS sequence"/>
</dbReference>
<feature type="transmembrane region" description="Helical" evidence="1">
    <location>
        <begin position="44"/>
        <end position="63"/>
    </location>
</feature>